<keyword evidence="3" id="KW-1185">Reference proteome</keyword>
<dbReference type="EMBL" id="FMAI01000005">
    <property type="protein sequence ID" value="SCB31884.1"/>
    <property type="molecule type" value="Genomic_DNA"/>
</dbReference>
<dbReference type="InterPro" id="IPR041459">
    <property type="entry name" value="MPTase-PolyVal"/>
</dbReference>
<gene>
    <name evidence="2" type="ORF">GA0061098_1005337</name>
</gene>
<name>A0A1C3VWG2_9BRAD</name>
<evidence type="ECO:0000259" key="1">
    <source>
        <dbReference type="Pfam" id="PF18818"/>
    </source>
</evidence>
<dbReference type="RefSeq" id="WP_430649263.1">
    <property type="nucleotide sequence ID" value="NZ_FMAI01000005.1"/>
</dbReference>
<dbReference type="AlphaFoldDB" id="A0A1C3VWG2"/>
<dbReference type="Pfam" id="PF18818">
    <property type="entry name" value="MPTase-PolyVal"/>
    <property type="match status" value="1"/>
</dbReference>
<evidence type="ECO:0000313" key="2">
    <source>
        <dbReference type="EMBL" id="SCB31884.1"/>
    </source>
</evidence>
<feature type="domain" description="Polyvalent protein metallopeptidase" evidence="1">
    <location>
        <begin position="1"/>
        <end position="47"/>
    </location>
</feature>
<sequence length="67" mass="7363">MVVELGAAFLPANLGLTLEVREGHASYVPSWIKVLKNDKRANFKTSSNAQRAADFLYRFHAKNSAAA</sequence>
<dbReference type="Proteomes" id="UP000199184">
    <property type="component" value="Unassembled WGS sequence"/>
</dbReference>
<accession>A0A1C3VWG2</accession>
<organism evidence="2 3">
    <name type="scientific">Bradyrhizobium shewense</name>
    <dbReference type="NCBI Taxonomy" id="1761772"/>
    <lineage>
        <taxon>Bacteria</taxon>
        <taxon>Pseudomonadati</taxon>
        <taxon>Pseudomonadota</taxon>
        <taxon>Alphaproteobacteria</taxon>
        <taxon>Hyphomicrobiales</taxon>
        <taxon>Nitrobacteraceae</taxon>
        <taxon>Bradyrhizobium</taxon>
    </lineage>
</organism>
<reference evidence="3" key="1">
    <citation type="submission" date="2016-08" db="EMBL/GenBank/DDBJ databases">
        <authorList>
            <person name="Varghese N."/>
            <person name="Submissions Spin"/>
        </authorList>
    </citation>
    <scope>NUCLEOTIDE SEQUENCE [LARGE SCALE GENOMIC DNA]</scope>
    <source>
        <strain evidence="3">ERR11</strain>
    </source>
</reference>
<protein>
    <recommendedName>
        <fullName evidence="1">Polyvalent protein metallopeptidase domain-containing protein</fullName>
    </recommendedName>
</protein>
<proteinExistence type="predicted"/>
<evidence type="ECO:0000313" key="3">
    <source>
        <dbReference type="Proteomes" id="UP000199184"/>
    </source>
</evidence>